<dbReference type="GO" id="GO:0005198">
    <property type="term" value="F:structural molecule activity"/>
    <property type="evidence" value="ECO:0007669"/>
    <property type="project" value="InterPro"/>
</dbReference>
<name>A0A8J2P3A1_9HEXA</name>
<sequence>MTEAIPPIIGLLPARAHKVYRELQKGNVLPGHKYIGPGNPLQNGRNRSLQKVDADGRIAQQHDERYTNAKSSNDVSIADQEFLNDWADDGNIRSLIGAIGIGAKHSVEKVTGTFIHQKVRKIRKSKFRVSDLRPPWEQDPVAWSAWTPWTRGMKLGQ</sequence>
<dbReference type="Proteomes" id="UP000708208">
    <property type="component" value="Unassembled WGS sequence"/>
</dbReference>
<reference evidence="2" key="1">
    <citation type="submission" date="2021-06" db="EMBL/GenBank/DDBJ databases">
        <authorList>
            <person name="Hodson N. C."/>
            <person name="Mongue J. A."/>
            <person name="Jaron S. K."/>
        </authorList>
    </citation>
    <scope>NUCLEOTIDE SEQUENCE</scope>
</reference>
<dbReference type="OrthoDB" id="8048323at2759"/>
<evidence type="ECO:0000313" key="3">
    <source>
        <dbReference type="Proteomes" id="UP000708208"/>
    </source>
</evidence>
<proteinExistence type="predicted"/>
<evidence type="ECO:0000259" key="1">
    <source>
        <dbReference type="Pfam" id="PF08398"/>
    </source>
</evidence>
<keyword evidence="3" id="KW-1185">Reference proteome</keyword>
<accession>A0A8J2P3A1</accession>
<dbReference type="Pfam" id="PF08398">
    <property type="entry name" value="Phospholip_A2_4"/>
    <property type="match status" value="1"/>
</dbReference>
<comment type="caution">
    <text evidence="2">The sequence shown here is derived from an EMBL/GenBank/DDBJ whole genome shotgun (WGS) entry which is preliminary data.</text>
</comment>
<evidence type="ECO:0000313" key="2">
    <source>
        <dbReference type="EMBL" id="CAG7722450.1"/>
    </source>
</evidence>
<organism evidence="2 3">
    <name type="scientific">Allacma fusca</name>
    <dbReference type="NCBI Taxonomy" id="39272"/>
    <lineage>
        <taxon>Eukaryota</taxon>
        <taxon>Metazoa</taxon>
        <taxon>Ecdysozoa</taxon>
        <taxon>Arthropoda</taxon>
        <taxon>Hexapoda</taxon>
        <taxon>Collembola</taxon>
        <taxon>Symphypleona</taxon>
        <taxon>Sminthuridae</taxon>
        <taxon>Allacma</taxon>
    </lineage>
</organism>
<dbReference type="InterPro" id="IPR013607">
    <property type="entry name" value="Phospholipase_A2-like"/>
</dbReference>
<protein>
    <recommendedName>
        <fullName evidence="1">Phospholipase A2-like domain-containing protein</fullName>
    </recommendedName>
</protein>
<feature type="domain" description="Phospholipase A2-like" evidence="1">
    <location>
        <begin position="25"/>
        <end position="97"/>
    </location>
</feature>
<dbReference type="AlphaFoldDB" id="A0A8J2P3A1"/>
<dbReference type="EMBL" id="CAJVCH010089415">
    <property type="protein sequence ID" value="CAG7722450.1"/>
    <property type="molecule type" value="Genomic_DNA"/>
</dbReference>
<gene>
    <name evidence="2" type="ORF">AFUS01_LOCUS11582</name>
</gene>